<reference evidence="5" key="1">
    <citation type="journal article" date="2019" name="Int. J. Syst. Evol. Microbiol.">
        <title>The Global Catalogue of Microorganisms (GCM) 10K type strain sequencing project: providing services to taxonomists for standard genome sequencing and annotation.</title>
        <authorList>
            <consortium name="The Broad Institute Genomics Platform"/>
            <consortium name="The Broad Institute Genome Sequencing Center for Infectious Disease"/>
            <person name="Wu L."/>
            <person name="Ma J."/>
        </authorList>
    </citation>
    <scope>NUCLEOTIDE SEQUENCE [LARGE SCALE GENOMIC DNA]</scope>
    <source>
        <strain evidence="5">XZYJ18</strain>
    </source>
</reference>
<evidence type="ECO:0000256" key="2">
    <source>
        <dbReference type="RuleBase" id="RU000461"/>
    </source>
</evidence>
<dbReference type="SUPFAM" id="SSF48264">
    <property type="entry name" value="Cytochrome P450"/>
    <property type="match status" value="1"/>
</dbReference>
<dbReference type="InterPro" id="IPR001128">
    <property type="entry name" value="Cyt_P450"/>
</dbReference>
<dbReference type="PROSITE" id="PS00086">
    <property type="entry name" value="CYTOCHROME_P450"/>
    <property type="match status" value="1"/>
</dbReference>
<gene>
    <name evidence="4" type="ORF">ACFO4E_29820</name>
</gene>
<accession>A0ABV9E7E0</accession>
<organism evidence="4 5">
    <name type="scientific">Nocardiopsis mangrovi</name>
    <dbReference type="NCBI Taxonomy" id="1179818"/>
    <lineage>
        <taxon>Bacteria</taxon>
        <taxon>Bacillati</taxon>
        <taxon>Actinomycetota</taxon>
        <taxon>Actinomycetes</taxon>
        <taxon>Streptosporangiales</taxon>
        <taxon>Nocardiopsidaceae</taxon>
        <taxon>Nocardiopsis</taxon>
    </lineage>
</organism>
<keyword evidence="2" id="KW-0349">Heme</keyword>
<dbReference type="InterPro" id="IPR036396">
    <property type="entry name" value="Cyt_P450_sf"/>
</dbReference>
<dbReference type="RefSeq" id="WP_378580621.1">
    <property type="nucleotide sequence ID" value="NZ_JBHSFQ010000067.1"/>
</dbReference>
<name>A0ABV9E7E0_9ACTN</name>
<evidence type="ECO:0000313" key="4">
    <source>
        <dbReference type="EMBL" id="MFC4566074.1"/>
    </source>
</evidence>
<keyword evidence="2" id="KW-0408">Iron</keyword>
<dbReference type="CDD" id="cd11030">
    <property type="entry name" value="CYP105-like"/>
    <property type="match status" value="1"/>
</dbReference>
<dbReference type="InterPro" id="IPR002397">
    <property type="entry name" value="Cyt_P450_B"/>
</dbReference>
<comment type="similarity">
    <text evidence="1 2">Belongs to the cytochrome P450 family.</text>
</comment>
<protein>
    <submittedName>
        <fullName evidence="4">Cytochrome P450</fullName>
        <ecNumber evidence="4">1.14.-.-</ecNumber>
    </submittedName>
</protein>
<comment type="caution">
    <text evidence="4">The sequence shown here is derived from an EMBL/GenBank/DDBJ whole genome shotgun (WGS) entry which is preliminary data.</text>
</comment>
<evidence type="ECO:0000256" key="1">
    <source>
        <dbReference type="ARBA" id="ARBA00010617"/>
    </source>
</evidence>
<dbReference type="EMBL" id="JBHSFQ010000067">
    <property type="protein sequence ID" value="MFC4566074.1"/>
    <property type="molecule type" value="Genomic_DNA"/>
</dbReference>
<dbReference type="PRINTS" id="PR00385">
    <property type="entry name" value="P450"/>
</dbReference>
<sequence length="413" mass="44474">MTSSTDPIPADFPPPRSCPMHQPAEYERRRTEAPVAKAEMPGGGSAWLLTTFDDVRAALSDPRLSSDRRRQGFPRYAPTIGINAAVSSGGSFGDRPLMIGLDGDEHAQARRAVLGEFTVKRMRALKPRIQEIVDDHIDAMLAGGSSADLVQALSLPVPSLVICELLGVPYSDHPFFQSCTTTLLSWKSNSDERRAGLVDLYGYIKRLCTDKENATDPGDDLIGRQIARQREQGGAVDHQGLVATALILLIAGHETTANMISLGTVALLENPGILARLRDDPALTPAAVEELLRFFSITGPVTSRVATSDIEIGGVPIREGEGVVALLASANHDGTVFADPAAIDIDRGARHHVAFGYGPHQCLGQNLARLELQIVFDTLFARIPGLRLAAPVEELPFKSDSTVYGLHELPVAW</sequence>
<dbReference type="PANTHER" id="PTHR46696">
    <property type="entry name" value="P450, PUTATIVE (EUROFUNG)-RELATED"/>
    <property type="match status" value="1"/>
</dbReference>
<dbReference type="EC" id="1.14.-.-" evidence="4"/>
<dbReference type="GO" id="GO:0016491">
    <property type="term" value="F:oxidoreductase activity"/>
    <property type="evidence" value="ECO:0007669"/>
    <property type="project" value="UniProtKB-KW"/>
</dbReference>
<keyword evidence="2" id="KW-0479">Metal-binding</keyword>
<dbReference type="InterPro" id="IPR017972">
    <property type="entry name" value="Cyt_P450_CS"/>
</dbReference>
<evidence type="ECO:0000313" key="5">
    <source>
        <dbReference type="Proteomes" id="UP001595923"/>
    </source>
</evidence>
<dbReference type="PRINTS" id="PR00359">
    <property type="entry name" value="BP450"/>
</dbReference>
<dbReference type="Gene3D" id="1.10.630.10">
    <property type="entry name" value="Cytochrome P450"/>
    <property type="match status" value="1"/>
</dbReference>
<dbReference type="Proteomes" id="UP001595923">
    <property type="component" value="Unassembled WGS sequence"/>
</dbReference>
<keyword evidence="2" id="KW-0503">Monooxygenase</keyword>
<proteinExistence type="inferred from homology"/>
<keyword evidence="2 4" id="KW-0560">Oxidoreductase</keyword>
<evidence type="ECO:0000256" key="3">
    <source>
        <dbReference type="SAM" id="MobiDB-lite"/>
    </source>
</evidence>
<dbReference type="Pfam" id="PF00067">
    <property type="entry name" value="p450"/>
    <property type="match status" value="1"/>
</dbReference>
<feature type="region of interest" description="Disordered" evidence="3">
    <location>
        <begin position="1"/>
        <end position="40"/>
    </location>
</feature>
<keyword evidence="5" id="KW-1185">Reference proteome</keyword>
<dbReference type="PANTHER" id="PTHR46696:SF1">
    <property type="entry name" value="CYTOCHROME P450 YJIB-RELATED"/>
    <property type="match status" value="1"/>
</dbReference>